<organism evidence="1 2">
    <name type="scientific">Decorospora gaudefroyi</name>
    <dbReference type="NCBI Taxonomy" id="184978"/>
    <lineage>
        <taxon>Eukaryota</taxon>
        <taxon>Fungi</taxon>
        <taxon>Dikarya</taxon>
        <taxon>Ascomycota</taxon>
        <taxon>Pezizomycotina</taxon>
        <taxon>Dothideomycetes</taxon>
        <taxon>Pleosporomycetidae</taxon>
        <taxon>Pleosporales</taxon>
        <taxon>Pleosporineae</taxon>
        <taxon>Pleosporaceae</taxon>
        <taxon>Decorospora</taxon>
    </lineage>
</organism>
<proteinExistence type="predicted"/>
<protein>
    <recommendedName>
        <fullName evidence="3">ABM domain-containing protein</fullName>
    </recommendedName>
</protein>
<dbReference type="Proteomes" id="UP000800040">
    <property type="component" value="Unassembled WGS sequence"/>
</dbReference>
<evidence type="ECO:0008006" key="3">
    <source>
        <dbReference type="Google" id="ProtNLM"/>
    </source>
</evidence>
<gene>
    <name evidence="1" type="ORF">BDW02DRAFT_314285</name>
</gene>
<evidence type="ECO:0000313" key="1">
    <source>
        <dbReference type="EMBL" id="KAF1834988.1"/>
    </source>
</evidence>
<dbReference type="PANTHER" id="PTHR42052">
    <property type="entry name" value="ABM DOMAIN-CONTAINING PROTEIN"/>
    <property type="match status" value="1"/>
</dbReference>
<dbReference type="AlphaFoldDB" id="A0A6A5KCA0"/>
<sequence length="202" mass="22516">MPVLELTQLRLKGSTADDPTLLQSLSTVRAKLQTSSQFYNCIDDPTVVYILGIWPNLGAHLDFLASPGRDEILGPQEDMLQFCWTIHVELGGMSLLPLDAPVLAIETLRVRRDCVEAFEQAVMRHTQQPPPGSRSFKVAHGWRCDAASGNYEALIFSGWENVQAHITLTMSKSCNSNDVAAIDGQYETMQVTHARNMERRKS</sequence>
<evidence type="ECO:0000313" key="2">
    <source>
        <dbReference type="Proteomes" id="UP000800040"/>
    </source>
</evidence>
<dbReference type="PANTHER" id="PTHR42052:SF1">
    <property type="entry name" value="ABM DOMAIN-CONTAINING PROTEIN"/>
    <property type="match status" value="1"/>
</dbReference>
<dbReference type="OrthoDB" id="3542212at2759"/>
<accession>A0A6A5KCA0</accession>
<name>A0A6A5KCA0_9PLEO</name>
<reference evidence="1" key="1">
    <citation type="submission" date="2020-01" db="EMBL/GenBank/DDBJ databases">
        <authorList>
            <consortium name="DOE Joint Genome Institute"/>
            <person name="Haridas S."/>
            <person name="Albert R."/>
            <person name="Binder M."/>
            <person name="Bloem J."/>
            <person name="Labutti K."/>
            <person name="Salamov A."/>
            <person name="Andreopoulos B."/>
            <person name="Baker S.E."/>
            <person name="Barry K."/>
            <person name="Bills G."/>
            <person name="Bluhm B.H."/>
            <person name="Cannon C."/>
            <person name="Castanera R."/>
            <person name="Culley D.E."/>
            <person name="Daum C."/>
            <person name="Ezra D."/>
            <person name="Gonzalez J.B."/>
            <person name="Henrissat B."/>
            <person name="Kuo A."/>
            <person name="Liang C."/>
            <person name="Lipzen A."/>
            <person name="Lutzoni F."/>
            <person name="Magnuson J."/>
            <person name="Mondo S."/>
            <person name="Nolan M."/>
            <person name="Ohm R."/>
            <person name="Pangilinan J."/>
            <person name="Park H.-J."/>
            <person name="Ramirez L."/>
            <person name="Alfaro M."/>
            <person name="Sun H."/>
            <person name="Tritt A."/>
            <person name="Yoshinaga Y."/>
            <person name="Zwiers L.-H."/>
            <person name="Turgeon B.G."/>
            <person name="Goodwin S.B."/>
            <person name="Spatafora J.W."/>
            <person name="Crous P.W."/>
            <person name="Grigoriev I.V."/>
        </authorList>
    </citation>
    <scope>NUCLEOTIDE SEQUENCE</scope>
    <source>
        <strain evidence="1">P77</strain>
    </source>
</reference>
<keyword evidence="2" id="KW-1185">Reference proteome</keyword>
<dbReference type="EMBL" id="ML975294">
    <property type="protein sequence ID" value="KAF1834988.1"/>
    <property type="molecule type" value="Genomic_DNA"/>
</dbReference>